<dbReference type="EMBL" id="AP014809">
    <property type="protein sequence ID" value="BAU93570.1"/>
    <property type="molecule type" value="Genomic_DNA"/>
</dbReference>
<dbReference type="OrthoDB" id="5291879at2"/>
<protein>
    <submittedName>
        <fullName evidence="3">Phosphotransferase</fullName>
    </submittedName>
</protein>
<dbReference type="RefSeq" id="WP_096487277.1">
    <property type="nucleotide sequence ID" value="NZ_AP014809.1"/>
</dbReference>
<name>A0A160PNB2_9HYPH</name>
<dbReference type="AlphaFoldDB" id="A0A160PNB2"/>
<dbReference type="InterPro" id="IPR016477">
    <property type="entry name" value="Fructo-/Ketosamine-3-kinase"/>
</dbReference>
<evidence type="ECO:0000256" key="1">
    <source>
        <dbReference type="ARBA" id="ARBA00009460"/>
    </source>
</evidence>
<dbReference type="Gene3D" id="3.30.200.20">
    <property type="entry name" value="Phosphorylase Kinase, domain 1"/>
    <property type="match status" value="1"/>
</dbReference>
<evidence type="ECO:0000313" key="3">
    <source>
        <dbReference type="EMBL" id="BAU93570.1"/>
    </source>
</evidence>
<gene>
    <name evidence="3" type="ORF">MPPM_4965</name>
</gene>
<comment type="similarity">
    <text evidence="1 2">Belongs to the fructosamine kinase family.</text>
</comment>
<dbReference type="Pfam" id="PF03881">
    <property type="entry name" value="Fructosamin_kin"/>
    <property type="match status" value="1"/>
</dbReference>
<proteinExistence type="inferred from homology"/>
<dbReference type="PANTHER" id="PTHR12149:SF8">
    <property type="entry name" value="PROTEIN-RIBULOSAMINE 3-KINASE"/>
    <property type="match status" value="1"/>
</dbReference>
<organism evidence="3 4">
    <name type="scientific">Methylorubrum populi</name>
    <dbReference type="NCBI Taxonomy" id="223967"/>
    <lineage>
        <taxon>Bacteria</taxon>
        <taxon>Pseudomonadati</taxon>
        <taxon>Pseudomonadota</taxon>
        <taxon>Alphaproteobacteria</taxon>
        <taxon>Hyphomicrobiales</taxon>
        <taxon>Methylobacteriaceae</taxon>
        <taxon>Methylorubrum</taxon>
    </lineage>
</organism>
<dbReference type="GO" id="GO:0016301">
    <property type="term" value="F:kinase activity"/>
    <property type="evidence" value="ECO:0007669"/>
    <property type="project" value="UniProtKB-UniRule"/>
</dbReference>
<evidence type="ECO:0000313" key="4">
    <source>
        <dbReference type="Proteomes" id="UP000218288"/>
    </source>
</evidence>
<reference evidence="3 4" key="1">
    <citation type="journal article" date="2016" name="Genome Announc.">
        <title>Complete Genome Sequence of Methylobacterium populi P-1M, Isolated from Pink-Pigmented Household Biofilm.</title>
        <authorList>
            <person name="Morohoshi T."/>
            <person name="Ikeda T."/>
        </authorList>
    </citation>
    <scope>NUCLEOTIDE SEQUENCE [LARGE SCALE GENOMIC DNA]</scope>
    <source>
        <strain evidence="3 4">P-1M</strain>
    </source>
</reference>
<evidence type="ECO:0000256" key="2">
    <source>
        <dbReference type="PIRNR" id="PIRNR006221"/>
    </source>
</evidence>
<accession>A0A160PNB2</accession>
<keyword evidence="2" id="KW-0418">Kinase</keyword>
<dbReference type="Proteomes" id="UP000218288">
    <property type="component" value="Chromosome"/>
</dbReference>
<dbReference type="SUPFAM" id="SSF56112">
    <property type="entry name" value="Protein kinase-like (PK-like)"/>
    <property type="match status" value="1"/>
</dbReference>
<dbReference type="Gene3D" id="3.90.1200.10">
    <property type="match status" value="1"/>
</dbReference>
<dbReference type="InterPro" id="IPR011009">
    <property type="entry name" value="Kinase-like_dom_sf"/>
</dbReference>
<sequence>MNVLARRAADLLGISVAEARPMAGGDLSQCMRLRLEDGREAVAKTGPAPPEEARMLAAIAATGAPAPAVLAVDATLLVLEALPDTGAGPGAEADLGQVVARLHAAAGERYGWHADYAFGPVAIANAWAEDWPAFWGERRLLCHAGHLPVPLFQRVERLAGDLRSRLPERPRAALLHGDLWSGNVLTAGDRVSGLIDPACYYGHAEVDLAMLSLFGRPGPAFRIAYGPSEPGASERAAIYKLWPALVHRRLFGAGYDGLVEGCLEAAGA</sequence>
<dbReference type="PANTHER" id="PTHR12149">
    <property type="entry name" value="FRUCTOSAMINE 3 KINASE-RELATED PROTEIN"/>
    <property type="match status" value="1"/>
</dbReference>
<dbReference type="PIRSF" id="PIRSF006221">
    <property type="entry name" value="Ketosamine-3-kinase"/>
    <property type="match status" value="1"/>
</dbReference>
<keyword evidence="2 3" id="KW-0808">Transferase</keyword>